<feature type="transmembrane region" description="Helical" evidence="1">
    <location>
        <begin position="88"/>
        <end position="107"/>
    </location>
</feature>
<comment type="caution">
    <text evidence="2">The sequence shown here is derived from an EMBL/GenBank/DDBJ whole genome shotgun (WGS) entry which is preliminary data.</text>
</comment>
<feature type="transmembrane region" description="Helical" evidence="1">
    <location>
        <begin position="119"/>
        <end position="139"/>
    </location>
</feature>
<keyword evidence="1" id="KW-1133">Transmembrane helix</keyword>
<reference evidence="2 3" key="1">
    <citation type="submission" date="2017-05" db="EMBL/GenBank/DDBJ databases">
        <title>Lactobacillus nurukis nov., sp. nov., isolated from nuruk.</title>
        <authorList>
            <person name="Kim S.-J."/>
        </authorList>
    </citation>
    <scope>NUCLEOTIDE SEQUENCE [LARGE SCALE GENOMIC DNA]</scope>
    <source>
        <strain evidence="2 3">SYF10-1a</strain>
    </source>
</reference>
<sequence>MNIKTTMLKIVTIIIDLFILLFGFMLTMGLTSLIRENSFVPFQLLTIITLYLSCAIVLGISFYLFRIFNLIDIHTFFSRKALTSVRKIRYLFIIEFLILLGNLPFIYYQADHGDAPGLIFVALAFNFIPLALTAFISAMEKILINSIKFKQENDLTI</sequence>
<dbReference type="OrthoDB" id="2296205at2"/>
<dbReference type="Proteomes" id="UP000235649">
    <property type="component" value="Unassembled WGS sequence"/>
</dbReference>
<evidence type="ECO:0000313" key="3">
    <source>
        <dbReference type="Proteomes" id="UP000235649"/>
    </source>
</evidence>
<dbReference type="RefSeq" id="WP_102195987.1">
    <property type="nucleotide sequence ID" value="NZ_NIPR01000013.1"/>
</dbReference>
<dbReference type="Pfam" id="PF11188">
    <property type="entry name" value="DUF2975"/>
    <property type="match status" value="1"/>
</dbReference>
<dbReference type="AlphaFoldDB" id="A0A2N7AUQ4"/>
<feature type="transmembrane region" description="Helical" evidence="1">
    <location>
        <begin position="42"/>
        <end position="68"/>
    </location>
</feature>
<gene>
    <name evidence="2" type="ORF">CBP76_05715</name>
</gene>
<accession>A0A2N7AUQ4</accession>
<evidence type="ECO:0000313" key="2">
    <source>
        <dbReference type="EMBL" id="PMD71354.1"/>
    </source>
</evidence>
<proteinExistence type="predicted"/>
<keyword evidence="1" id="KW-0812">Transmembrane</keyword>
<organism evidence="2 3">
    <name type="scientific">Companilactobacillus nuruki</name>
    <dbReference type="NCBI Taxonomy" id="1993540"/>
    <lineage>
        <taxon>Bacteria</taxon>
        <taxon>Bacillati</taxon>
        <taxon>Bacillota</taxon>
        <taxon>Bacilli</taxon>
        <taxon>Lactobacillales</taxon>
        <taxon>Lactobacillaceae</taxon>
        <taxon>Companilactobacillus</taxon>
    </lineage>
</organism>
<evidence type="ECO:0000256" key="1">
    <source>
        <dbReference type="SAM" id="Phobius"/>
    </source>
</evidence>
<keyword evidence="1" id="KW-0472">Membrane</keyword>
<keyword evidence="3" id="KW-1185">Reference proteome</keyword>
<feature type="transmembrane region" description="Helical" evidence="1">
    <location>
        <begin position="7"/>
        <end position="30"/>
    </location>
</feature>
<dbReference type="EMBL" id="NIPR01000013">
    <property type="protein sequence ID" value="PMD71354.1"/>
    <property type="molecule type" value="Genomic_DNA"/>
</dbReference>
<evidence type="ECO:0008006" key="4">
    <source>
        <dbReference type="Google" id="ProtNLM"/>
    </source>
</evidence>
<name>A0A2N7AUQ4_9LACO</name>
<protein>
    <recommendedName>
        <fullName evidence="4">DUF2975 domain-containing protein</fullName>
    </recommendedName>
</protein>
<dbReference type="InterPro" id="IPR021354">
    <property type="entry name" value="DUF2975"/>
</dbReference>